<accession>A0ABP0QQL1</accession>
<dbReference type="InterPro" id="IPR050869">
    <property type="entry name" value="H3K4_H4K5_MeTrfase"/>
</dbReference>
<dbReference type="SUPFAM" id="SSF82199">
    <property type="entry name" value="SET domain"/>
    <property type="match status" value="1"/>
</dbReference>
<name>A0ABP0QQL1_9DINO</name>
<evidence type="ECO:0000313" key="3">
    <source>
        <dbReference type="Proteomes" id="UP001642484"/>
    </source>
</evidence>
<dbReference type="Pfam" id="PF00856">
    <property type="entry name" value="SET"/>
    <property type="match status" value="1"/>
</dbReference>
<sequence length="763" mass="83683">MASPPMRAFLFQLWHRSVAPLKTHTRGFGLPRRRLECRFFSTGGPGQTDHDRARAFVLERGYTPAIADGIMAALKSPGAGIPQGRLYATVQEMAGRWEVGEDAGLHSLAKSVEQDSSDGALHEPVKRELLAMEWPKAPLVGRRKGCVHVGHDARKGRVLIASEDLTKGQVEPRRPEMRSWARAVLTQRTQMDQWLRGLDLDDVPLQVEDPWHVSQAKALSEAPLVCVSMDESRACSVILEMEDSWEALLGYPALLYWAALQTLTESEVNGAFQGGVSLEVQELALQLWAPLRETELSEGVTTVLKSLWREPVRGLALKVERLLKIWVFNSLRCGEWVILPLLTAMCSHDCSPNAFWNFDLEQKIIELRAGEHIQQGMELKISYLSSGVLWLPVLERRHRLEITKEFVCTCERCSNQWDDARVFVCPRCQGDAFATPKATCVGAEGVEGTEGAEGAERGWWKLKGAVVELCSEEEEPAACVACASCGPLSCVEAASFLVPEKDLAELLLRTPQLATALAGDSILEEVCLSQEALLLLWQAEKCGLASRHWVVDALRAFAAEEEPAQCLLFTLARLKAISRAPGAPANSAARLKAARLQVLLWKAREKQKRARPIQAEDEDFPAEVELAALLGPCDPEAVQAFEARSATRKGARSVGGEVSKAGGFGSPFQESPLGYFILELCPIGVAHWHSCTYFVGGIGCSPYSFVRRLISWCSGTMALCFVRTESDKLGAVLHSNGLQPTGDGLQPVHGDSQLRLPRATAGG</sequence>
<dbReference type="Proteomes" id="UP001642484">
    <property type="component" value="Unassembled WGS sequence"/>
</dbReference>
<gene>
    <name evidence="2" type="ORF">CCMP2556_LOCUS43405</name>
</gene>
<dbReference type="PANTHER" id="PTHR12197">
    <property type="entry name" value="HISTONE-LYSINE N-METHYLTRANSFERASE SMYD"/>
    <property type="match status" value="1"/>
</dbReference>
<comment type="caution">
    <text evidence="2">The sequence shown here is derived from an EMBL/GenBank/DDBJ whole genome shotgun (WGS) entry which is preliminary data.</text>
</comment>
<protein>
    <recommendedName>
        <fullName evidence="1">SET domain-containing protein</fullName>
    </recommendedName>
</protein>
<dbReference type="Gene3D" id="2.170.270.10">
    <property type="entry name" value="SET domain"/>
    <property type="match status" value="1"/>
</dbReference>
<dbReference type="InterPro" id="IPR001214">
    <property type="entry name" value="SET_dom"/>
</dbReference>
<evidence type="ECO:0000259" key="1">
    <source>
        <dbReference type="PROSITE" id="PS50280"/>
    </source>
</evidence>
<dbReference type="EMBL" id="CAXAMN010024829">
    <property type="protein sequence ID" value="CAK9090309.1"/>
    <property type="molecule type" value="Genomic_DNA"/>
</dbReference>
<reference evidence="2 3" key="1">
    <citation type="submission" date="2024-02" db="EMBL/GenBank/DDBJ databases">
        <authorList>
            <person name="Chen Y."/>
            <person name="Shah S."/>
            <person name="Dougan E. K."/>
            <person name="Thang M."/>
            <person name="Chan C."/>
        </authorList>
    </citation>
    <scope>NUCLEOTIDE SEQUENCE [LARGE SCALE GENOMIC DNA]</scope>
</reference>
<dbReference type="InterPro" id="IPR046341">
    <property type="entry name" value="SET_dom_sf"/>
</dbReference>
<keyword evidence="3" id="KW-1185">Reference proteome</keyword>
<dbReference type="PROSITE" id="PS50280">
    <property type="entry name" value="SET"/>
    <property type="match status" value="1"/>
</dbReference>
<evidence type="ECO:0000313" key="2">
    <source>
        <dbReference type="EMBL" id="CAK9090309.1"/>
    </source>
</evidence>
<organism evidence="2 3">
    <name type="scientific">Durusdinium trenchii</name>
    <dbReference type="NCBI Taxonomy" id="1381693"/>
    <lineage>
        <taxon>Eukaryota</taxon>
        <taxon>Sar</taxon>
        <taxon>Alveolata</taxon>
        <taxon>Dinophyceae</taxon>
        <taxon>Suessiales</taxon>
        <taxon>Symbiodiniaceae</taxon>
        <taxon>Durusdinium</taxon>
    </lineage>
</organism>
<proteinExistence type="predicted"/>
<dbReference type="CDD" id="cd20071">
    <property type="entry name" value="SET_SMYD"/>
    <property type="match status" value="1"/>
</dbReference>
<feature type="domain" description="SET" evidence="1">
    <location>
        <begin position="145"/>
        <end position="384"/>
    </location>
</feature>